<dbReference type="KEGG" id="mpro:BJP34_30085"/>
<dbReference type="STRING" id="1458985.BJP34_30085"/>
<dbReference type="InterPro" id="IPR036250">
    <property type="entry name" value="AcylCo_DH-like_C"/>
</dbReference>
<comment type="similarity">
    <text evidence="3 8">Belongs to the acyl-CoA dehydrogenase family.</text>
</comment>
<dbReference type="Pfam" id="PF02771">
    <property type="entry name" value="Acyl-CoA_dh_N"/>
    <property type="match status" value="1"/>
</dbReference>
<dbReference type="Gene3D" id="1.20.140.10">
    <property type="entry name" value="Butyryl-CoA Dehydrogenase, subunit A, domain 3"/>
    <property type="match status" value="1"/>
</dbReference>
<dbReference type="InterPro" id="IPR037069">
    <property type="entry name" value="AcylCoA_DH/ox_N_sf"/>
</dbReference>
<organism evidence="12 13">
    <name type="scientific">Moorena producens PAL-8-15-08-1</name>
    <dbReference type="NCBI Taxonomy" id="1458985"/>
    <lineage>
        <taxon>Bacteria</taxon>
        <taxon>Bacillati</taxon>
        <taxon>Cyanobacteriota</taxon>
        <taxon>Cyanophyceae</taxon>
        <taxon>Coleofasciculales</taxon>
        <taxon>Coleofasciculaceae</taxon>
        <taxon>Moorena</taxon>
    </lineage>
</organism>
<dbReference type="EMBL" id="CP017599">
    <property type="protein sequence ID" value="AOX03126.1"/>
    <property type="molecule type" value="Genomic_DNA"/>
</dbReference>
<accession>A0A1D8U0B2</accession>
<dbReference type="PANTHER" id="PTHR43884">
    <property type="entry name" value="ACYL-COA DEHYDROGENASE"/>
    <property type="match status" value="1"/>
</dbReference>
<dbReference type="GO" id="GO:0003995">
    <property type="term" value="F:acyl-CoA dehydrogenase activity"/>
    <property type="evidence" value="ECO:0007669"/>
    <property type="project" value="TreeGrafter"/>
</dbReference>
<dbReference type="Proteomes" id="UP000177870">
    <property type="component" value="Chromosome"/>
</dbReference>
<dbReference type="InterPro" id="IPR046373">
    <property type="entry name" value="Acyl-CoA_Oxase/DH_mid-dom_sf"/>
</dbReference>
<dbReference type="SUPFAM" id="SSF47203">
    <property type="entry name" value="Acyl-CoA dehydrogenase C-terminal domain-like"/>
    <property type="match status" value="1"/>
</dbReference>
<keyword evidence="5 8" id="KW-0285">Flavoprotein</keyword>
<protein>
    <submittedName>
        <fullName evidence="12">Acyl-CoA dehydrogenase</fullName>
    </submittedName>
</protein>
<evidence type="ECO:0000313" key="13">
    <source>
        <dbReference type="Proteomes" id="UP000177870"/>
    </source>
</evidence>
<comment type="pathway">
    <text evidence="2">Amino-acid degradation; L-valine degradation.</text>
</comment>
<sequence>MDFAWNSQQIAFKKKVIRFAQQSLTSDLIKQDKEEIFNRDGWQKCCEFGIHGWPIPCRYGGQELDILTIACALQGLGYGCKDNGLIFGMNAHIWAGEMPLLTFGSEEQKEKYLPLLCREGWIASHAASEPQAGSDIYSLKTTAQKDGDKYILNGHKHYVTNGTVADLFIIFANVDPSLGKEGLTAFIIEKDTPGLVVQKTTSTMGVRTAQVAELKLENCEVSASHRLGKEGAGLAIFNHSMEWERGFILASAVGTMERLLEQSIRYARTHKQFGQAIGKFQLVANKLVDMKLRLESAKAHLYKVAWMKEHQKMALMEASIANLYISEAWVNSALEAIEVHGAYGYLTNTELERELRDAIGSKFYSGTSEIQRVVIGKFLGL</sequence>
<evidence type="ECO:0000259" key="11">
    <source>
        <dbReference type="Pfam" id="PF02771"/>
    </source>
</evidence>
<evidence type="ECO:0000256" key="1">
    <source>
        <dbReference type="ARBA" id="ARBA00001974"/>
    </source>
</evidence>
<dbReference type="GO" id="GO:0050660">
    <property type="term" value="F:flavin adenine dinucleotide binding"/>
    <property type="evidence" value="ECO:0007669"/>
    <property type="project" value="InterPro"/>
</dbReference>
<name>A0A1D8U0B2_9CYAN</name>
<dbReference type="InterPro" id="IPR009100">
    <property type="entry name" value="AcylCoA_DH/oxidase_NM_dom_sf"/>
</dbReference>
<dbReference type="Pfam" id="PF00441">
    <property type="entry name" value="Acyl-CoA_dh_1"/>
    <property type="match status" value="1"/>
</dbReference>
<dbReference type="RefSeq" id="WP_070395517.1">
    <property type="nucleotide sequence ID" value="NZ_CP017599.1"/>
</dbReference>
<dbReference type="InterPro" id="IPR006091">
    <property type="entry name" value="Acyl-CoA_Oxase/DH_mid-dom"/>
</dbReference>
<dbReference type="InterPro" id="IPR013786">
    <property type="entry name" value="AcylCoA_DH/ox_N"/>
</dbReference>
<comment type="cofactor">
    <cofactor evidence="1 8">
        <name>FAD</name>
        <dbReference type="ChEBI" id="CHEBI:57692"/>
    </cofactor>
</comment>
<evidence type="ECO:0000256" key="7">
    <source>
        <dbReference type="ARBA" id="ARBA00023002"/>
    </source>
</evidence>
<feature type="domain" description="Acyl-CoA dehydrogenase/oxidase C-terminal" evidence="9">
    <location>
        <begin position="231"/>
        <end position="379"/>
    </location>
</feature>
<evidence type="ECO:0000256" key="2">
    <source>
        <dbReference type="ARBA" id="ARBA00005109"/>
    </source>
</evidence>
<proteinExistence type="inferred from homology"/>
<evidence type="ECO:0000259" key="9">
    <source>
        <dbReference type="Pfam" id="PF00441"/>
    </source>
</evidence>
<evidence type="ECO:0000256" key="6">
    <source>
        <dbReference type="ARBA" id="ARBA00022827"/>
    </source>
</evidence>
<dbReference type="SUPFAM" id="SSF56645">
    <property type="entry name" value="Acyl-CoA dehydrogenase NM domain-like"/>
    <property type="match status" value="1"/>
</dbReference>
<reference evidence="13" key="1">
    <citation type="submission" date="2016-10" db="EMBL/GenBank/DDBJ databases">
        <title>Comparative genomics uncovers the prolific and rare metabolic potential of the cyanobacterial genus Moorea.</title>
        <authorList>
            <person name="Leao T."/>
            <person name="Castelao G."/>
            <person name="Korobeynikov A."/>
            <person name="Monroe E.A."/>
            <person name="Podell S."/>
            <person name="Glukhov E."/>
            <person name="Allen E."/>
            <person name="Gerwick W.H."/>
            <person name="Gerwick L."/>
        </authorList>
    </citation>
    <scope>NUCLEOTIDE SEQUENCE [LARGE SCALE GENOMIC DNA]</scope>
    <source>
        <strain evidence="13">PAL-8-15-08-1</strain>
    </source>
</reference>
<dbReference type="FunFam" id="1.20.140.10:FF:000001">
    <property type="entry name" value="Acyl-CoA dehydrogenase"/>
    <property type="match status" value="1"/>
</dbReference>
<dbReference type="Gene3D" id="1.10.540.10">
    <property type="entry name" value="Acyl-CoA dehydrogenase/oxidase, N-terminal domain"/>
    <property type="match status" value="1"/>
</dbReference>
<dbReference type="PANTHER" id="PTHR43884:SF12">
    <property type="entry name" value="ISOVALERYL-COA DEHYDROGENASE, MITOCHONDRIAL-RELATED"/>
    <property type="match status" value="1"/>
</dbReference>
<evidence type="ECO:0000256" key="3">
    <source>
        <dbReference type="ARBA" id="ARBA00009347"/>
    </source>
</evidence>
<evidence type="ECO:0000259" key="10">
    <source>
        <dbReference type="Pfam" id="PF02770"/>
    </source>
</evidence>
<keyword evidence="6 8" id="KW-0274">FAD</keyword>
<dbReference type="Pfam" id="PF02770">
    <property type="entry name" value="Acyl-CoA_dh_M"/>
    <property type="match status" value="1"/>
</dbReference>
<dbReference type="GO" id="GO:0009083">
    <property type="term" value="P:branched-chain amino acid catabolic process"/>
    <property type="evidence" value="ECO:0007669"/>
    <property type="project" value="UniProtKB-KW"/>
</dbReference>
<dbReference type="OrthoDB" id="9802447at2"/>
<feature type="domain" description="Acyl-CoA oxidase/dehydrogenase middle" evidence="10">
    <location>
        <begin position="126"/>
        <end position="219"/>
    </location>
</feature>
<feature type="domain" description="Acyl-CoA dehydrogenase/oxidase N-terminal" evidence="11">
    <location>
        <begin position="8"/>
        <end position="118"/>
    </location>
</feature>
<evidence type="ECO:0000256" key="4">
    <source>
        <dbReference type="ARBA" id="ARBA00022456"/>
    </source>
</evidence>
<dbReference type="FunFam" id="2.40.110.10:FF:000001">
    <property type="entry name" value="Acyl-CoA dehydrogenase, mitochondrial"/>
    <property type="match status" value="1"/>
</dbReference>
<evidence type="ECO:0000256" key="8">
    <source>
        <dbReference type="RuleBase" id="RU362125"/>
    </source>
</evidence>
<keyword evidence="7 8" id="KW-0560">Oxidoreductase</keyword>
<evidence type="ECO:0000256" key="5">
    <source>
        <dbReference type="ARBA" id="ARBA00022630"/>
    </source>
</evidence>
<dbReference type="AlphaFoldDB" id="A0A1D8U0B2"/>
<gene>
    <name evidence="12" type="ORF">BJP34_30085</name>
</gene>
<dbReference type="InterPro" id="IPR009075">
    <property type="entry name" value="AcylCo_DH/oxidase_C"/>
</dbReference>
<evidence type="ECO:0000313" key="12">
    <source>
        <dbReference type="EMBL" id="AOX03126.1"/>
    </source>
</evidence>
<keyword evidence="4" id="KW-0101">Branched-chain amino acid catabolism</keyword>
<dbReference type="Gene3D" id="2.40.110.10">
    <property type="entry name" value="Butyryl-CoA Dehydrogenase, subunit A, domain 2"/>
    <property type="match status" value="1"/>
</dbReference>